<evidence type="ECO:0000313" key="4">
    <source>
        <dbReference type="Proteomes" id="UP000187283"/>
    </source>
</evidence>
<feature type="region of interest" description="Disordered" evidence="2">
    <location>
        <begin position="181"/>
        <end position="217"/>
    </location>
</feature>
<dbReference type="AlphaFoldDB" id="A0A1R1XWH1"/>
<dbReference type="EMBL" id="LSSN01001624">
    <property type="protein sequence ID" value="OMJ18909.1"/>
    <property type="molecule type" value="Genomic_DNA"/>
</dbReference>
<evidence type="ECO:0000313" key="3">
    <source>
        <dbReference type="EMBL" id="OMJ18909.1"/>
    </source>
</evidence>
<dbReference type="STRING" id="133412.A0A1R1XWH1"/>
<dbReference type="Proteomes" id="UP000187283">
    <property type="component" value="Unassembled WGS sequence"/>
</dbReference>
<evidence type="ECO:0000256" key="2">
    <source>
        <dbReference type="SAM" id="MobiDB-lite"/>
    </source>
</evidence>
<protein>
    <submittedName>
        <fullName evidence="3">Uncharacterized protein</fullName>
    </submittedName>
</protein>
<feature type="coiled-coil region" evidence="1">
    <location>
        <begin position="1113"/>
        <end position="1189"/>
    </location>
</feature>
<dbReference type="OrthoDB" id="419631at2759"/>
<feature type="coiled-coil region" evidence="1">
    <location>
        <begin position="711"/>
        <end position="774"/>
    </location>
</feature>
<feature type="coiled-coil region" evidence="1">
    <location>
        <begin position="1000"/>
        <end position="1087"/>
    </location>
</feature>
<feature type="compositionally biased region" description="Polar residues" evidence="2">
    <location>
        <begin position="83"/>
        <end position="120"/>
    </location>
</feature>
<gene>
    <name evidence="3" type="ORF">AYI70_g5059</name>
</gene>
<reference evidence="3 4" key="1">
    <citation type="submission" date="2017-01" db="EMBL/GenBank/DDBJ databases">
        <authorList>
            <person name="Mah S.A."/>
            <person name="Swanson W.J."/>
            <person name="Moy G.W."/>
            <person name="Vacquier V.D."/>
        </authorList>
    </citation>
    <scope>NUCLEOTIDE SEQUENCE [LARGE SCALE GENOMIC DNA]</scope>
    <source>
        <strain evidence="3 4">GSMNP</strain>
    </source>
</reference>
<sequence length="1244" mass="140278">MDGSGKSKKLVVNGVTIGRDVFSPTNEDIPGPGQYEIKTPSRTSYGKVGLFSKTDSSPKDSKSSELSAFPNPPTIDSYFSGRHSATLSRSNSRSHGGTYNSSTLNRSTNRATTGRGNYRNSASYKSELESENFAFNQTNSCKNCQKEGVDKLRARVTEMRNKIFNLNKIISNFKENNNYLDFKTPAPHQSSNDADTLNSSSRTISRSRSNYNNDEIVNSSDAFQTPELYSSNQTQDCISSHFDSSKFSSAMNYELKSGVESFSMILNTLKNYPDNGIEEIIFNNAHNLLTFLITTLDESSLSNEYKNLLPSKSNIESNNDTHGFKKDPVDAAQEKEIQFKGNFGNKDELKKSSQHVDNGFNNTELDAHCAIKNIDDAASKHTHKSNETLNESTKHCSQLDLSINETSPQQKQLSSLSSSLELKDMTISELKKNLSTSTESSSQKIKQLESSISQISNQKDLVISDLNSQLSIIKDENSESINLLNTKLQENNDFKDQKISELESQISNTIKTKDGIISDLETQISENSKLKNQEISLLESKIASIIESNDKKASLIESQISEIKAVKDQKINELEEKILEITKLKNSSASELESQFSEKINLKDQNISELEAQLLSVSKTKDQKISNLELQISDINAKSSEKISTLELQIISNIESKDQLITALKSKISDFSDLNISDIDGLDSHIIDVINHKDNQIFNLKSQISSTNETCASTNKKISELEFQLVSANDEKTKLVTELQSQIDSLNKDKDKVISKLELEIADLKSTKDKKVSELDHKLSEINELKDARISELESEILSIGKFKDQKIKNLESQLLSFNEEKESQIANLNSEILTINKLKDQKISEIESLTASKSELIKLNSEIKTQYEDSEKNIANLNETINQLTSSNKIYADEINALKSEINEISISFKSKLEHSNQEISAVSSKLDIDKARYELEISNLTKYISEKESQVTILEKNNSIIASENLLLKNQLASADTQSKMKEITQINMELTQRLGLLEELKELQESRQKNHDNELEELEVALNEAQIDIENQIALNNEISEELQRCNEDLSYIKKQNVLLMEEKESQIDQVQKLREENVQLIKSESLLKSEISSLNEESRELRIANYANLEALSMKNSELEKSVSEYKEKCNELDEKIDRLEAKLKLTNEEMVTKSEMYDFELDRSKSLEQSLDNSQKAYEELISKLNTTVKKWSDAEQRCQESEEAVRLINDKFVSAMGELNNLESELAEKNKMISTLKS</sequence>
<accession>A0A1R1XWH1</accession>
<dbReference type="PANTHER" id="PTHR19327">
    <property type="entry name" value="GOLGIN"/>
    <property type="match status" value="1"/>
</dbReference>
<feature type="coiled-coil region" evidence="1">
    <location>
        <begin position="808"/>
        <end position="902"/>
    </location>
</feature>
<organism evidence="3 4">
    <name type="scientific">Smittium culicis</name>
    <dbReference type="NCBI Taxonomy" id="133412"/>
    <lineage>
        <taxon>Eukaryota</taxon>
        <taxon>Fungi</taxon>
        <taxon>Fungi incertae sedis</taxon>
        <taxon>Zoopagomycota</taxon>
        <taxon>Kickxellomycotina</taxon>
        <taxon>Harpellomycetes</taxon>
        <taxon>Harpellales</taxon>
        <taxon>Legeriomycetaceae</taxon>
        <taxon>Smittium</taxon>
    </lineage>
</organism>
<evidence type="ECO:0000256" key="1">
    <source>
        <dbReference type="SAM" id="Coils"/>
    </source>
</evidence>
<feature type="compositionally biased region" description="Low complexity" evidence="2">
    <location>
        <begin position="198"/>
        <end position="213"/>
    </location>
</feature>
<proteinExistence type="predicted"/>
<dbReference type="PANTHER" id="PTHR19327:SF0">
    <property type="entry name" value="GOLGIN SUBFAMILY A MEMBER 4"/>
    <property type="match status" value="1"/>
</dbReference>
<comment type="caution">
    <text evidence="3">The sequence shown here is derived from an EMBL/GenBank/DDBJ whole genome shotgun (WGS) entry which is preliminary data.</text>
</comment>
<name>A0A1R1XWH1_9FUNG</name>
<keyword evidence="1" id="KW-0175">Coiled coil</keyword>
<keyword evidence="4" id="KW-1185">Reference proteome</keyword>
<feature type="compositionally biased region" description="Polar residues" evidence="2">
    <location>
        <begin position="187"/>
        <end position="197"/>
    </location>
</feature>
<feature type="region of interest" description="Disordered" evidence="2">
    <location>
        <begin position="20"/>
        <end position="120"/>
    </location>
</feature>